<accession>A0ABY1B1L9</accession>
<comment type="similarity">
    <text evidence="1">Belongs to the glycosyltransferase 20 family.</text>
</comment>
<dbReference type="RefSeq" id="WP_069516813.1">
    <property type="nucleotide sequence ID" value="NZ_FOFP01000001.1"/>
</dbReference>
<dbReference type="InterPro" id="IPR006380">
    <property type="entry name" value="SPP-like_dom"/>
</dbReference>
<dbReference type="Gene3D" id="3.90.1070.10">
    <property type="match status" value="1"/>
</dbReference>
<dbReference type="SFLD" id="SFLDG01140">
    <property type="entry name" value="C2.B:_Phosphomannomutase_and_P"/>
    <property type="match status" value="1"/>
</dbReference>
<dbReference type="InterPro" id="IPR012764">
    <property type="entry name" value="Gluc_glyc_Psyn"/>
</dbReference>
<dbReference type="SFLD" id="SFLDS00003">
    <property type="entry name" value="Haloacid_Dehalogenase"/>
    <property type="match status" value="1"/>
</dbReference>
<sequence length="754" mass="83521">MLLATDLDGTFLAGDPQDRLSLYQTIAAHPEIRLAYVTGRSLEAVLPLLADPTLPHPDYIISDVGASFTHGDSLQPLHPLQSQVDQLWPGESQVASALEGFDLERQDVPQVRRCSYFCSPEQAADPALREAADALGCDLLYSADRYLDFLPRGVNKGSSLAALAAHLGLDEDQVLTAGDTLNDLSMLNGRFKGVCVGASEPGLLEATQAYSRILHAQRPGCGGILEAFAHFGFLGEHGIAALQPQTAQPGKAELVMVYHRLPYEEHRVNGVLQRRRPTSPNGIIPTLLSFFGDGRPGSWVAWAVDDDNGEAFETHTTVDAERYPKLTAARVALSKEEVDIFYKRFSKEAFWPTLHTFWERAVFNEDDWQVYLKVNRSFAERTALEAAEGATVWLHDYNLWMVPGYLRELRPDLRIAFFHHTYFPSADVFNVLPWRRQIIGSLLQCDSIGFHIPRQVENFVDAARGVTPLETVSRQNCAPRFVTYGCAVGLERMTTAVSTGSRVVRLEANPVGLDIDRVRAALDDPKIREMMARLRQELASIKLILSVERLDYTKGTLEKVQAFERLLEENPELQGKVTLVCVCVPAAKEMTIYDALQAQIEQAVGRINGRFARVGWTPLQFFFRSLPFEEVSAWYGMADVMWITPLRDGLNLVAKEFVAAQGLLGGRGVLVLSEFAGAAAELKGALLTNPHDPMDLAQTCYLALNMPKAEAQARLRELFDIVTHHDIRRWGEDCLAGVSAPAEAPLSAVLEQAS</sequence>
<reference evidence="3 4" key="1">
    <citation type="submission" date="2016-10" db="EMBL/GenBank/DDBJ databases">
        <authorList>
            <person name="Varghese N."/>
            <person name="Submissions S."/>
        </authorList>
    </citation>
    <scope>NUCLEOTIDE SEQUENCE [LARGE SCALE GENOMIC DNA]</scope>
    <source>
        <strain evidence="3 4">CIP 109853</strain>
    </source>
</reference>
<dbReference type="CDD" id="cd03788">
    <property type="entry name" value="GT20_TPS"/>
    <property type="match status" value="1"/>
</dbReference>
<protein>
    <submittedName>
        <fullName evidence="3">Glucosylglycerol-phosphate synthase</fullName>
    </submittedName>
</protein>
<dbReference type="Pfam" id="PF00982">
    <property type="entry name" value="Glyco_transf_20"/>
    <property type="match status" value="1"/>
</dbReference>
<evidence type="ECO:0000256" key="1">
    <source>
        <dbReference type="ARBA" id="ARBA00008799"/>
    </source>
</evidence>
<proteinExistence type="inferred from homology"/>
<name>A0ABY1B1L9_9PSED</name>
<comment type="caution">
    <text evidence="3">The sequence shown here is derived from an EMBL/GenBank/DDBJ whole genome shotgun (WGS) entry which is preliminary data.</text>
</comment>
<organism evidence="3 4">
    <name type="scientific">Pseudomonas cuatrocienegasensis</name>
    <dbReference type="NCBI Taxonomy" id="543360"/>
    <lineage>
        <taxon>Bacteria</taxon>
        <taxon>Pseudomonadati</taxon>
        <taxon>Pseudomonadota</taxon>
        <taxon>Gammaproteobacteria</taxon>
        <taxon>Pseudomonadales</taxon>
        <taxon>Pseudomonadaceae</taxon>
        <taxon>Pseudomonas</taxon>
    </lineage>
</organism>
<dbReference type="SUPFAM" id="SSF53756">
    <property type="entry name" value="UDP-Glycosyltransferase/glycogen phosphorylase"/>
    <property type="match status" value="1"/>
</dbReference>
<gene>
    <name evidence="3" type="ORF">SAMN05216600_101365</name>
</gene>
<dbReference type="Gene3D" id="3.40.50.2000">
    <property type="entry name" value="Glycogen Phosphorylase B"/>
    <property type="match status" value="2"/>
</dbReference>
<dbReference type="SUPFAM" id="SSF56784">
    <property type="entry name" value="HAD-like"/>
    <property type="match status" value="1"/>
</dbReference>
<dbReference type="SFLD" id="SFLDG01141">
    <property type="entry name" value="C2.B.1:_Sucrose_Phosphatase_Li"/>
    <property type="match status" value="1"/>
</dbReference>
<dbReference type="PANTHER" id="PTHR10788:SF106">
    <property type="entry name" value="BCDNA.GH08860"/>
    <property type="match status" value="1"/>
</dbReference>
<dbReference type="Gene3D" id="3.40.50.1000">
    <property type="entry name" value="HAD superfamily/HAD-like"/>
    <property type="match status" value="1"/>
</dbReference>
<dbReference type="InterPro" id="IPR036412">
    <property type="entry name" value="HAD-like_sf"/>
</dbReference>
<dbReference type="NCBIfam" id="TIGR01484">
    <property type="entry name" value="HAD-SF-IIB"/>
    <property type="match status" value="1"/>
</dbReference>
<evidence type="ECO:0000313" key="3">
    <source>
        <dbReference type="EMBL" id="SEP70399.1"/>
    </source>
</evidence>
<evidence type="ECO:0000259" key="2">
    <source>
        <dbReference type="Pfam" id="PF05116"/>
    </source>
</evidence>
<dbReference type="Pfam" id="PF05116">
    <property type="entry name" value="S6PP"/>
    <property type="match status" value="1"/>
</dbReference>
<dbReference type="InterPro" id="IPR023214">
    <property type="entry name" value="HAD_sf"/>
</dbReference>
<dbReference type="Proteomes" id="UP000198512">
    <property type="component" value="Unassembled WGS sequence"/>
</dbReference>
<dbReference type="PANTHER" id="PTHR10788">
    <property type="entry name" value="TREHALOSE-6-PHOSPHATE SYNTHASE"/>
    <property type="match status" value="1"/>
</dbReference>
<dbReference type="InterPro" id="IPR006379">
    <property type="entry name" value="HAD-SF_hydro_IIB"/>
</dbReference>
<evidence type="ECO:0000313" key="4">
    <source>
        <dbReference type="Proteomes" id="UP000198512"/>
    </source>
</evidence>
<feature type="domain" description="Sucrose phosphatase-like" evidence="2">
    <location>
        <begin position="2"/>
        <end position="232"/>
    </location>
</feature>
<dbReference type="EMBL" id="FOFP01000001">
    <property type="protein sequence ID" value="SEP70399.1"/>
    <property type="molecule type" value="Genomic_DNA"/>
</dbReference>
<dbReference type="InterPro" id="IPR001830">
    <property type="entry name" value="Glyco_trans_20"/>
</dbReference>
<dbReference type="NCBIfam" id="TIGR02398">
    <property type="entry name" value="gluc_glyc_Psyn"/>
    <property type="match status" value="1"/>
</dbReference>
<keyword evidence="4" id="KW-1185">Reference proteome</keyword>